<reference evidence="4 5" key="1">
    <citation type="journal article" date="2015" name="Antonie Van Leeuwenhoek">
        <title>Streptomyces klenkii sp. nov., isolated from deep marine sediment.</title>
        <authorList>
            <person name="Veyisoglu A."/>
            <person name="Sahin N."/>
        </authorList>
    </citation>
    <scope>NUCLEOTIDE SEQUENCE [LARGE SCALE GENOMIC DNA]</scope>
    <source>
        <strain evidence="4 5">KCTC 29202</strain>
    </source>
</reference>
<evidence type="ECO:0000313" key="4">
    <source>
        <dbReference type="EMBL" id="RKN70404.1"/>
    </source>
</evidence>
<proteinExistence type="predicted"/>
<dbReference type="InterPro" id="IPR023365">
    <property type="entry name" value="Sortase_dom-sf"/>
</dbReference>
<evidence type="ECO:0000256" key="2">
    <source>
        <dbReference type="SAM" id="MobiDB-lite"/>
    </source>
</evidence>
<dbReference type="AlphaFoldDB" id="A0A3B0BDH5"/>
<comment type="caution">
    <text evidence="4">The sequence shown here is derived from an EMBL/GenBank/DDBJ whole genome shotgun (WGS) entry which is preliminary data.</text>
</comment>
<feature type="signal peptide" evidence="3">
    <location>
        <begin position="1"/>
        <end position="35"/>
    </location>
</feature>
<dbReference type="EMBL" id="RBAM01000008">
    <property type="protein sequence ID" value="RKN70404.1"/>
    <property type="molecule type" value="Genomic_DNA"/>
</dbReference>
<accession>A0A3B0BDH5</accession>
<name>A0A3B0BDH5_9ACTN</name>
<protein>
    <submittedName>
        <fullName evidence="4">Class F sortase</fullName>
    </submittedName>
</protein>
<dbReference type="InterPro" id="IPR042001">
    <property type="entry name" value="Sortase_F"/>
</dbReference>
<feature type="region of interest" description="Disordered" evidence="2">
    <location>
        <begin position="220"/>
        <end position="292"/>
    </location>
</feature>
<organism evidence="4 5">
    <name type="scientific">Streptomyces klenkii</name>
    <dbReference type="NCBI Taxonomy" id="1420899"/>
    <lineage>
        <taxon>Bacteria</taxon>
        <taxon>Bacillati</taxon>
        <taxon>Actinomycetota</taxon>
        <taxon>Actinomycetes</taxon>
        <taxon>Kitasatosporales</taxon>
        <taxon>Streptomycetaceae</taxon>
        <taxon>Streptomyces</taxon>
    </lineage>
</organism>
<feature type="region of interest" description="Disordered" evidence="2">
    <location>
        <begin position="33"/>
        <end position="72"/>
    </location>
</feature>
<dbReference type="InterPro" id="IPR005754">
    <property type="entry name" value="Sortase"/>
</dbReference>
<dbReference type="Gene3D" id="2.40.260.10">
    <property type="entry name" value="Sortase"/>
    <property type="match status" value="1"/>
</dbReference>
<dbReference type="OrthoDB" id="525039at2"/>
<dbReference type="Proteomes" id="UP000270343">
    <property type="component" value="Unassembled WGS sequence"/>
</dbReference>
<feature type="compositionally biased region" description="Low complexity" evidence="2">
    <location>
        <begin position="220"/>
        <end position="235"/>
    </location>
</feature>
<evidence type="ECO:0000313" key="5">
    <source>
        <dbReference type="Proteomes" id="UP000270343"/>
    </source>
</evidence>
<evidence type="ECO:0000256" key="1">
    <source>
        <dbReference type="ARBA" id="ARBA00022801"/>
    </source>
</evidence>
<feature type="compositionally biased region" description="Acidic residues" evidence="2">
    <location>
        <begin position="281"/>
        <end position="292"/>
    </location>
</feature>
<dbReference type="SUPFAM" id="SSF63817">
    <property type="entry name" value="Sortase"/>
    <property type="match status" value="1"/>
</dbReference>
<dbReference type="NCBIfam" id="NF033748">
    <property type="entry name" value="class_F_sortase"/>
    <property type="match status" value="1"/>
</dbReference>
<evidence type="ECO:0000256" key="3">
    <source>
        <dbReference type="SAM" id="SignalP"/>
    </source>
</evidence>
<dbReference type="GO" id="GO:0016787">
    <property type="term" value="F:hydrolase activity"/>
    <property type="evidence" value="ECO:0007669"/>
    <property type="project" value="UniProtKB-KW"/>
</dbReference>
<feature type="compositionally biased region" description="Pro residues" evidence="2">
    <location>
        <begin position="236"/>
        <end position="257"/>
    </location>
</feature>
<dbReference type="CDD" id="cd05829">
    <property type="entry name" value="Sortase_F"/>
    <property type="match status" value="1"/>
</dbReference>
<gene>
    <name evidence="4" type="ORF">D7231_21320</name>
</gene>
<keyword evidence="5" id="KW-1185">Reference proteome</keyword>
<dbReference type="Pfam" id="PF04203">
    <property type="entry name" value="Sortase"/>
    <property type="match status" value="1"/>
</dbReference>
<keyword evidence="1" id="KW-0378">Hydrolase</keyword>
<sequence length="292" mass="30616">MSEARAGGRKRNRLLTRVAWAALLLALCLTGNGSADEPETRASGRGGTTAAKSHPHAHGLPPARDPLPGAGPQTLEIKVLGLKAPIESHGLDKLGGVELPPYERADAVSWYKDGPSPGSEGPAVIVGHVDTQKAPAVFAGLSVLKRGAKIHVTRTDGIVAEFTVENIAVVPNEPFDADKLYGPADTDEAQLRLITCGGDYDRKKHLYNANVVVSSYLTGAAPAPQPQQKPQQETPQPQPQEQPPQPPQQQQPPPQQPQAPAQKPGPAAPAPPGPETGEGGETGESETDPEIE</sequence>
<keyword evidence="3" id="KW-0732">Signal</keyword>
<feature type="chain" id="PRO_5017296971" evidence="3">
    <location>
        <begin position="36"/>
        <end position="292"/>
    </location>
</feature>